<evidence type="ECO:0000313" key="4">
    <source>
        <dbReference type="Proteomes" id="UP000578352"/>
    </source>
</evidence>
<dbReference type="RefSeq" id="WP_343063397.1">
    <property type="nucleotide sequence ID" value="NZ_BAABEH010000001.1"/>
</dbReference>
<dbReference type="Proteomes" id="UP000578352">
    <property type="component" value="Unassembled WGS sequence"/>
</dbReference>
<comment type="caution">
    <text evidence="3">The sequence shown here is derived from an EMBL/GenBank/DDBJ whole genome shotgun (WGS) entry which is preliminary data.</text>
</comment>
<dbReference type="PANTHER" id="PTHR35174">
    <property type="entry name" value="BLL7171 PROTEIN-RELATED"/>
    <property type="match status" value="1"/>
</dbReference>
<dbReference type="AlphaFoldDB" id="A0A853CT04"/>
<reference evidence="3 4" key="1">
    <citation type="submission" date="2020-07" db="EMBL/GenBank/DDBJ databases">
        <title>Sequencing the genomes of 1000 actinobacteria strains.</title>
        <authorList>
            <person name="Klenk H.-P."/>
        </authorList>
    </citation>
    <scope>NUCLEOTIDE SEQUENCE [LARGE SCALE GENOMIC DNA]</scope>
    <source>
        <strain evidence="3 4">DSM 15165</strain>
    </source>
</reference>
<evidence type="ECO:0000313" key="3">
    <source>
        <dbReference type="EMBL" id="NYJ21980.1"/>
    </source>
</evidence>
<dbReference type="Pfam" id="PF03795">
    <property type="entry name" value="YCII"/>
    <property type="match status" value="1"/>
</dbReference>
<protein>
    <recommendedName>
        <fullName evidence="2">YCII-related domain-containing protein</fullName>
    </recommendedName>
</protein>
<sequence>MQFDALVTTERIIMAQFAIFIYGNGVAGTPEELAEHDRHSEDLIRDGSLTAAFALAPFTEATSIRGDGVTDGPYTESKEIIAGIGIVEAPDKDAALAIARRNPATWQGGGVEVREVVGLYIRTGETSDTLLP</sequence>
<gene>
    <name evidence="3" type="ORF">HNR13_000267</name>
</gene>
<evidence type="ECO:0000256" key="1">
    <source>
        <dbReference type="ARBA" id="ARBA00007689"/>
    </source>
</evidence>
<accession>A0A853CT04</accession>
<proteinExistence type="inferred from homology"/>
<dbReference type="InterPro" id="IPR005545">
    <property type="entry name" value="YCII"/>
</dbReference>
<dbReference type="PANTHER" id="PTHR35174:SF3">
    <property type="entry name" value="BLL7171 PROTEIN"/>
    <property type="match status" value="1"/>
</dbReference>
<evidence type="ECO:0000259" key="2">
    <source>
        <dbReference type="Pfam" id="PF03795"/>
    </source>
</evidence>
<organism evidence="3 4">
    <name type="scientific">Leifsonia shinshuensis</name>
    <dbReference type="NCBI Taxonomy" id="150026"/>
    <lineage>
        <taxon>Bacteria</taxon>
        <taxon>Bacillati</taxon>
        <taxon>Actinomycetota</taxon>
        <taxon>Actinomycetes</taxon>
        <taxon>Micrococcales</taxon>
        <taxon>Microbacteriaceae</taxon>
        <taxon>Leifsonia</taxon>
    </lineage>
</organism>
<dbReference type="SUPFAM" id="SSF54909">
    <property type="entry name" value="Dimeric alpha+beta barrel"/>
    <property type="match status" value="1"/>
</dbReference>
<name>A0A853CT04_9MICO</name>
<dbReference type="EMBL" id="JACCFL010000001">
    <property type="protein sequence ID" value="NYJ21980.1"/>
    <property type="molecule type" value="Genomic_DNA"/>
</dbReference>
<dbReference type="Gene3D" id="3.30.70.1060">
    <property type="entry name" value="Dimeric alpha+beta barrel"/>
    <property type="match status" value="1"/>
</dbReference>
<dbReference type="InterPro" id="IPR011008">
    <property type="entry name" value="Dimeric_a/b-barrel"/>
</dbReference>
<feature type="domain" description="YCII-related" evidence="2">
    <location>
        <begin position="29"/>
        <end position="117"/>
    </location>
</feature>
<comment type="similarity">
    <text evidence="1">Belongs to the YciI family.</text>
</comment>